<dbReference type="Gene3D" id="1.10.10.1150">
    <property type="entry name" value="Coenzyme PQQ synthesis protein D (PqqD)"/>
    <property type="match status" value="1"/>
</dbReference>
<gene>
    <name evidence="1" type="ORF">JOM49_006993</name>
</gene>
<dbReference type="InterPro" id="IPR041881">
    <property type="entry name" value="PqqD_sf"/>
</dbReference>
<organism evidence="1 2">
    <name type="scientific">Amycolatopsis magusensis</name>
    <dbReference type="NCBI Taxonomy" id="882444"/>
    <lineage>
        <taxon>Bacteria</taxon>
        <taxon>Bacillati</taxon>
        <taxon>Actinomycetota</taxon>
        <taxon>Actinomycetes</taxon>
        <taxon>Pseudonocardiales</taxon>
        <taxon>Pseudonocardiaceae</taxon>
        <taxon>Amycolatopsis</taxon>
    </lineage>
</organism>
<dbReference type="RefSeq" id="WP_209668354.1">
    <property type="nucleotide sequence ID" value="NZ_JAGGMS010000001.1"/>
</dbReference>
<dbReference type="Proteomes" id="UP000741013">
    <property type="component" value="Unassembled WGS sequence"/>
</dbReference>
<dbReference type="NCBIfam" id="NF033530">
    <property type="entry name" value="lasso_PqqD_Strm"/>
    <property type="match status" value="1"/>
</dbReference>
<name>A0ABS4Q1B4_9PSEU</name>
<reference evidence="1 2" key="1">
    <citation type="submission" date="2021-03" db="EMBL/GenBank/DDBJ databases">
        <title>Sequencing the genomes of 1000 actinobacteria strains.</title>
        <authorList>
            <person name="Klenk H.-P."/>
        </authorList>
    </citation>
    <scope>NUCLEOTIDE SEQUENCE [LARGE SCALE GENOMIC DNA]</scope>
    <source>
        <strain evidence="1 2">DSM 45510</strain>
    </source>
</reference>
<dbReference type="EMBL" id="JAGGMS010000001">
    <property type="protein sequence ID" value="MBP2185467.1"/>
    <property type="molecule type" value="Genomic_DNA"/>
</dbReference>
<proteinExistence type="predicted"/>
<evidence type="ECO:0000313" key="1">
    <source>
        <dbReference type="EMBL" id="MBP2185467.1"/>
    </source>
</evidence>
<evidence type="ECO:0000313" key="2">
    <source>
        <dbReference type="Proteomes" id="UP000741013"/>
    </source>
</evidence>
<dbReference type="Pfam" id="PF05402">
    <property type="entry name" value="PqqD"/>
    <property type="match status" value="1"/>
</dbReference>
<protein>
    <recommendedName>
        <fullName evidence="3">Coenzyme PQQ synthesis protein D (PqqD)</fullName>
    </recommendedName>
</protein>
<sequence>MSLELENSVSQAETDGGLALLDERSGQYWQLNETAGLVLRLLLGGASEEEAVVELTNRYQVEPIQAGNDVCSLVASLKKAKLARYAGLPAGRTD</sequence>
<keyword evidence="2" id="KW-1185">Reference proteome</keyword>
<evidence type="ECO:0008006" key="3">
    <source>
        <dbReference type="Google" id="ProtNLM"/>
    </source>
</evidence>
<dbReference type="InterPro" id="IPR008792">
    <property type="entry name" value="PQQD"/>
</dbReference>
<comment type="caution">
    <text evidence="1">The sequence shown here is derived from an EMBL/GenBank/DDBJ whole genome shotgun (WGS) entry which is preliminary data.</text>
</comment>
<accession>A0ABS4Q1B4</accession>